<dbReference type="GO" id="GO:0018104">
    <property type="term" value="P:peptidoglycan-protein cross-linking"/>
    <property type="evidence" value="ECO:0007669"/>
    <property type="project" value="TreeGrafter"/>
</dbReference>
<dbReference type="GO" id="GO:0016740">
    <property type="term" value="F:transferase activity"/>
    <property type="evidence" value="ECO:0007669"/>
    <property type="project" value="UniProtKB-KW"/>
</dbReference>
<dbReference type="PROSITE" id="PS52029">
    <property type="entry name" value="LD_TPASE"/>
    <property type="match status" value="1"/>
</dbReference>
<dbReference type="Pfam" id="PF03734">
    <property type="entry name" value="YkuD"/>
    <property type="match status" value="1"/>
</dbReference>
<keyword evidence="3 6" id="KW-0133">Cell shape</keyword>
<dbReference type="InterPro" id="IPR050979">
    <property type="entry name" value="LD-transpeptidase"/>
</dbReference>
<dbReference type="GO" id="GO:0005576">
    <property type="term" value="C:extracellular region"/>
    <property type="evidence" value="ECO:0007669"/>
    <property type="project" value="TreeGrafter"/>
</dbReference>
<dbReference type="PROSITE" id="PS51257">
    <property type="entry name" value="PROKAR_LIPOPROTEIN"/>
    <property type="match status" value="1"/>
</dbReference>
<dbReference type="AlphaFoldDB" id="A0AA42J2I8"/>
<dbReference type="GO" id="GO:0071972">
    <property type="term" value="F:peptidoglycan L,D-transpeptidase activity"/>
    <property type="evidence" value="ECO:0007669"/>
    <property type="project" value="TreeGrafter"/>
</dbReference>
<evidence type="ECO:0000256" key="6">
    <source>
        <dbReference type="PROSITE-ProRule" id="PRU01373"/>
    </source>
</evidence>
<feature type="domain" description="L,D-TPase catalytic" evidence="7">
    <location>
        <begin position="349"/>
        <end position="472"/>
    </location>
</feature>
<dbReference type="InterPro" id="IPR038063">
    <property type="entry name" value="Transpep_catalytic_dom"/>
</dbReference>
<evidence type="ECO:0000256" key="1">
    <source>
        <dbReference type="ARBA" id="ARBA00004752"/>
    </source>
</evidence>
<organism evidence="8 9">
    <name type="scientific">Holtiella tumoricola</name>
    <dbReference type="NCBI Taxonomy" id="3018743"/>
    <lineage>
        <taxon>Bacteria</taxon>
        <taxon>Bacillati</taxon>
        <taxon>Bacillota</taxon>
        <taxon>Clostridia</taxon>
        <taxon>Lachnospirales</taxon>
        <taxon>Cellulosilyticaceae</taxon>
        <taxon>Holtiella</taxon>
    </lineage>
</organism>
<comment type="pathway">
    <text evidence="1 6">Cell wall biogenesis; peptidoglycan biosynthesis.</text>
</comment>
<accession>A0AA42J2I8</accession>
<reference evidence="8" key="1">
    <citation type="journal article" date="2023" name="Int. J. Syst. Evol. Microbiol.">
        <title>&lt;i&gt;Holtiella tumoricola&lt;/i&gt; gen. nov. sp. nov., isolated from a human clinical sample.</title>
        <authorList>
            <person name="Allen-Vercoe E."/>
            <person name="Daigneault M.C."/>
            <person name="Vancuren S.J."/>
            <person name="Cochrane K."/>
            <person name="O'Neal L.L."/>
            <person name="Sankaranarayanan K."/>
            <person name="Lawson P.A."/>
        </authorList>
    </citation>
    <scope>NUCLEOTIDE SEQUENCE</scope>
    <source>
        <strain evidence="8">CC70A</strain>
    </source>
</reference>
<evidence type="ECO:0000256" key="2">
    <source>
        <dbReference type="ARBA" id="ARBA00022679"/>
    </source>
</evidence>
<comment type="caution">
    <text evidence="8">The sequence shown here is derived from an EMBL/GenBank/DDBJ whole genome shotgun (WGS) entry which is preliminary data.</text>
</comment>
<feature type="active site" description="Proton donor/acceptor" evidence="6">
    <location>
        <position position="422"/>
    </location>
</feature>
<dbReference type="EMBL" id="JAQIFT010000059">
    <property type="protein sequence ID" value="MDA3733096.1"/>
    <property type="molecule type" value="Genomic_DNA"/>
</dbReference>
<keyword evidence="9" id="KW-1185">Reference proteome</keyword>
<dbReference type="CDD" id="cd16913">
    <property type="entry name" value="YkuD_like"/>
    <property type="match status" value="1"/>
</dbReference>
<dbReference type="Proteomes" id="UP001169242">
    <property type="component" value="Unassembled WGS sequence"/>
</dbReference>
<dbReference type="Gene3D" id="2.40.440.10">
    <property type="entry name" value="L,D-transpeptidase catalytic domain-like"/>
    <property type="match status" value="1"/>
</dbReference>
<evidence type="ECO:0000256" key="3">
    <source>
        <dbReference type="ARBA" id="ARBA00022960"/>
    </source>
</evidence>
<dbReference type="PANTHER" id="PTHR30582:SF2">
    <property type="entry name" value="L,D-TRANSPEPTIDASE YCIB-RELATED"/>
    <property type="match status" value="1"/>
</dbReference>
<evidence type="ECO:0000313" key="8">
    <source>
        <dbReference type="EMBL" id="MDA3733096.1"/>
    </source>
</evidence>
<evidence type="ECO:0000259" key="7">
    <source>
        <dbReference type="PROSITE" id="PS52029"/>
    </source>
</evidence>
<protein>
    <submittedName>
        <fullName evidence="8">L,D-transpeptidase</fullName>
    </submittedName>
</protein>
<keyword evidence="4 6" id="KW-0573">Peptidoglycan synthesis</keyword>
<dbReference type="GO" id="GO:0071555">
    <property type="term" value="P:cell wall organization"/>
    <property type="evidence" value="ECO:0007669"/>
    <property type="project" value="UniProtKB-UniRule"/>
</dbReference>
<dbReference type="PANTHER" id="PTHR30582">
    <property type="entry name" value="L,D-TRANSPEPTIDASE"/>
    <property type="match status" value="1"/>
</dbReference>
<sequence length="472" mass="54637">MMRRPNFFILIICIIGLSCNVLYGEELKGFDTNLVIGHLVESGQTLKFKEETFSLYEVNETTLLPIETLLTIGVKFDQIGDTLVFSRLGKEETLAEIVPYSGTEVDVRLGEQPILIGYIPTYHIKVEKTIMIPVETLGVLYDLTATSDGYRLEEPVYSEANYLKILNGSIVNCSAYPIYFDYIDMYWDGENFIDLYMKNQVLPPRCEKKIEIQPTIEGKAVIYLNTYIETIQDFQMPSPESYGQRPIPLYNGYMKVKRIKALEKIFPKFKVTAKINYKVGQFENGEEVELWRSEKGQYHVILDEKGKKVTVPLGSITIIGDNGQWLREATQKELEDYVNLKDYESQTEYLLWTDLLRQRTYAFKGEKNQWELVKVMKCSTGKDKSLTPSGHFEIEYKVPYFGMEKGYRCKNASVIFRDYMYHSILFDKTGEYVKSGLYQLGSRVSHGCIRLSEEDSGWIYKNIPEKTKVYIE</sequence>
<keyword evidence="2" id="KW-0808">Transferase</keyword>
<dbReference type="SUPFAM" id="SSF141523">
    <property type="entry name" value="L,D-transpeptidase catalytic domain-like"/>
    <property type="match status" value="1"/>
</dbReference>
<name>A0AA42J2I8_9FIRM</name>
<proteinExistence type="predicted"/>
<keyword evidence="5 6" id="KW-0961">Cell wall biogenesis/degradation</keyword>
<gene>
    <name evidence="8" type="ORF">PBV87_16590</name>
</gene>
<evidence type="ECO:0000256" key="5">
    <source>
        <dbReference type="ARBA" id="ARBA00023316"/>
    </source>
</evidence>
<feature type="active site" description="Nucleophile" evidence="6">
    <location>
        <position position="448"/>
    </location>
</feature>
<dbReference type="RefSeq" id="WP_271013004.1">
    <property type="nucleotide sequence ID" value="NZ_JAQIFT010000059.1"/>
</dbReference>
<dbReference type="InterPro" id="IPR005490">
    <property type="entry name" value="LD_TPept_cat_dom"/>
</dbReference>
<dbReference type="GO" id="GO:0008360">
    <property type="term" value="P:regulation of cell shape"/>
    <property type="evidence" value="ECO:0007669"/>
    <property type="project" value="UniProtKB-UniRule"/>
</dbReference>
<evidence type="ECO:0000313" key="9">
    <source>
        <dbReference type="Proteomes" id="UP001169242"/>
    </source>
</evidence>
<evidence type="ECO:0000256" key="4">
    <source>
        <dbReference type="ARBA" id="ARBA00022984"/>
    </source>
</evidence>